<keyword evidence="8" id="KW-0406">Ion transport</keyword>
<keyword evidence="2" id="KW-0813">Transport</keyword>
<dbReference type="InterPro" id="IPR002110">
    <property type="entry name" value="Ankyrin_rpt"/>
</dbReference>
<accession>A0A158PKW7</accession>
<reference evidence="12 13" key="2">
    <citation type="submission" date="2018-11" db="EMBL/GenBank/DDBJ databases">
        <authorList>
            <consortium name="Pathogen Informatics"/>
        </authorList>
    </citation>
    <scope>NUCLEOTIDE SEQUENCE [LARGE SCALE GENOMIC DNA]</scope>
    <source>
        <strain evidence="12 13">Costa Rica</strain>
    </source>
</reference>
<dbReference type="Proteomes" id="UP000267027">
    <property type="component" value="Unassembled WGS sequence"/>
</dbReference>
<evidence type="ECO:0000256" key="6">
    <source>
        <dbReference type="ARBA" id="ARBA00022737"/>
    </source>
</evidence>
<dbReference type="Gene3D" id="1.25.40.20">
    <property type="entry name" value="Ankyrin repeat-containing domain"/>
    <property type="match status" value="1"/>
</dbReference>
<keyword evidence="4" id="KW-0109">Calcium transport</keyword>
<organism evidence="14">
    <name type="scientific">Angiostrongylus costaricensis</name>
    <name type="common">Nematode worm</name>
    <dbReference type="NCBI Taxonomy" id="334426"/>
    <lineage>
        <taxon>Eukaryota</taxon>
        <taxon>Metazoa</taxon>
        <taxon>Ecdysozoa</taxon>
        <taxon>Nematoda</taxon>
        <taxon>Chromadorea</taxon>
        <taxon>Rhabditida</taxon>
        <taxon>Rhabditina</taxon>
        <taxon>Rhabditomorpha</taxon>
        <taxon>Strongyloidea</taxon>
        <taxon>Metastrongylidae</taxon>
        <taxon>Angiostrongylus</taxon>
    </lineage>
</organism>
<dbReference type="OMA" id="VIWLYGD"/>
<evidence type="ECO:0000256" key="3">
    <source>
        <dbReference type="ARBA" id="ARBA00022475"/>
    </source>
</evidence>
<evidence type="ECO:0000256" key="10">
    <source>
        <dbReference type="PROSITE-ProRule" id="PRU00023"/>
    </source>
</evidence>
<evidence type="ECO:0000256" key="7">
    <source>
        <dbReference type="ARBA" id="ARBA00022837"/>
    </source>
</evidence>
<evidence type="ECO:0000256" key="9">
    <source>
        <dbReference type="ARBA" id="ARBA00023303"/>
    </source>
</evidence>
<feature type="region of interest" description="Disordered" evidence="11">
    <location>
        <begin position="103"/>
        <end position="136"/>
    </location>
</feature>
<keyword evidence="5" id="KW-0107">Calcium channel</keyword>
<dbReference type="PANTHER" id="PTHR10582">
    <property type="entry name" value="TRANSIENT RECEPTOR POTENTIAL ION CHANNEL PROTEIN"/>
    <property type="match status" value="1"/>
</dbReference>
<keyword evidence="10" id="KW-0040">ANK repeat</keyword>
<keyword evidence="3" id="KW-0472">Membrane</keyword>
<evidence type="ECO:0000256" key="1">
    <source>
        <dbReference type="ARBA" id="ARBA00004651"/>
    </source>
</evidence>
<evidence type="ECO:0000256" key="5">
    <source>
        <dbReference type="ARBA" id="ARBA00022673"/>
    </source>
</evidence>
<dbReference type="OrthoDB" id="533508at2759"/>
<dbReference type="InterPro" id="IPR024862">
    <property type="entry name" value="TRPV"/>
</dbReference>
<feature type="repeat" description="ANK" evidence="10">
    <location>
        <begin position="478"/>
        <end position="510"/>
    </location>
</feature>
<dbReference type="PANTHER" id="PTHR10582:SF22">
    <property type="entry name" value="ION TRANSPORT DOMAIN-CONTAINING PROTEIN"/>
    <property type="match status" value="1"/>
</dbReference>
<dbReference type="Pfam" id="PF12796">
    <property type="entry name" value="Ank_2"/>
    <property type="match status" value="1"/>
</dbReference>
<gene>
    <name evidence="12" type="ORF">ACOC_LOCUS10632</name>
</gene>
<sequence length="605" mass="68039">MASPYVASGSLSQEDLHRMLSPRLAKLSAERDRDQHSLRSKYGSDTNISLEAVESFNVRGGALPETFRGWDVVVELSDYLLDSAFLDCIFDVHREAAILHRHGLQIDSPPPTPNQAVDSPQSSSDTPRSRPPESSTPITVKCRVCGRMVGAKVFEKHIISCRKLDGSRSSSRAAAKKIAEQEMIAESTFNDDDFTMSFNSCEVPSSLYLLVDEQAGGILAPWVKYSRSSGDYSILGEYLDTAVKSYLYNGGKGKLVSISVLVKRRNKERNAQLGALRRKKGRGKSGPNILDDISQDRLDASDFLKALKILDGASARGQKVFKYRELVWDVEQRGKMGENLLHICLLHNTADMNELAKQIVIRFPKIVNDIFISEDYYGLSPLHQAIVNEDVEMVYFLCKKGADVHQRCYGSFFCADDQKASRTDSLEHEWVDLVQNTRYTGQMYWGELPLSFAACTNNQDCFRLLRAFRADPNMTDTNGNTVLHMTVIHDLPEMFMLAYNSGASLSVRNNLKLTPLALAARLANKRMFSLILECEMDIVWRYGDIVCKAYPLLEMDSVREEDGGLNPCSVLANVVYGDKRSHLDFFDGLIEELLERKWEAFAKKR</sequence>
<dbReference type="PROSITE" id="PS50088">
    <property type="entry name" value="ANK_REPEAT"/>
    <property type="match status" value="2"/>
</dbReference>
<dbReference type="SUPFAM" id="SSF48403">
    <property type="entry name" value="Ankyrin repeat"/>
    <property type="match status" value="1"/>
</dbReference>
<keyword evidence="6" id="KW-0677">Repeat</keyword>
<protein>
    <submittedName>
        <fullName evidence="14">ANK_REP_REGION domain-containing protein</fullName>
    </submittedName>
</protein>
<comment type="subcellular location">
    <subcellularLocation>
        <location evidence="1">Cell membrane</location>
        <topology evidence="1">Multi-pass membrane protein</topology>
    </subcellularLocation>
</comment>
<dbReference type="Pfam" id="PF00023">
    <property type="entry name" value="Ank"/>
    <property type="match status" value="1"/>
</dbReference>
<dbReference type="GO" id="GO:0005886">
    <property type="term" value="C:plasma membrane"/>
    <property type="evidence" value="ECO:0007669"/>
    <property type="project" value="UniProtKB-SubCell"/>
</dbReference>
<proteinExistence type="predicted"/>
<name>A0A158PKW7_ANGCS</name>
<keyword evidence="3" id="KW-1003">Cell membrane</keyword>
<dbReference type="PROSITE" id="PS50297">
    <property type="entry name" value="ANK_REP_REGION"/>
    <property type="match status" value="1"/>
</dbReference>
<feature type="compositionally biased region" description="Low complexity" evidence="11">
    <location>
        <begin position="118"/>
        <end position="136"/>
    </location>
</feature>
<evidence type="ECO:0000256" key="2">
    <source>
        <dbReference type="ARBA" id="ARBA00022448"/>
    </source>
</evidence>
<dbReference type="GO" id="GO:0098703">
    <property type="term" value="P:calcium ion import across plasma membrane"/>
    <property type="evidence" value="ECO:0007669"/>
    <property type="project" value="TreeGrafter"/>
</dbReference>
<evidence type="ECO:0000313" key="12">
    <source>
        <dbReference type="EMBL" id="VDM62217.1"/>
    </source>
</evidence>
<feature type="repeat" description="ANK" evidence="10">
    <location>
        <begin position="377"/>
        <end position="409"/>
    </location>
</feature>
<evidence type="ECO:0000256" key="11">
    <source>
        <dbReference type="SAM" id="MobiDB-lite"/>
    </source>
</evidence>
<evidence type="ECO:0000313" key="13">
    <source>
        <dbReference type="Proteomes" id="UP000267027"/>
    </source>
</evidence>
<keyword evidence="13" id="KW-1185">Reference proteome</keyword>
<dbReference type="EMBL" id="UYYA01004512">
    <property type="protein sequence ID" value="VDM62217.1"/>
    <property type="molecule type" value="Genomic_DNA"/>
</dbReference>
<dbReference type="STRING" id="334426.A0A158PKW7"/>
<keyword evidence="7" id="KW-0106">Calcium</keyword>
<evidence type="ECO:0000313" key="14">
    <source>
        <dbReference type="WBParaSite" id="ACOC_0001063101-mRNA-1"/>
    </source>
</evidence>
<reference evidence="14" key="1">
    <citation type="submission" date="2016-04" db="UniProtKB">
        <authorList>
            <consortium name="WormBaseParasite"/>
        </authorList>
    </citation>
    <scope>IDENTIFICATION</scope>
</reference>
<evidence type="ECO:0000256" key="4">
    <source>
        <dbReference type="ARBA" id="ARBA00022568"/>
    </source>
</evidence>
<keyword evidence="9" id="KW-0407">Ion channel</keyword>
<dbReference type="SMART" id="SM00248">
    <property type="entry name" value="ANK"/>
    <property type="match status" value="5"/>
</dbReference>
<dbReference type="WBParaSite" id="ACOC_0001063101-mRNA-1">
    <property type="protein sequence ID" value="ACOC_0001063101-mRNA-1"/>
    <property type="gene ID" value="ACOC_0001063101"/>
</dbReference>
<dbReference type="FunFam" id="1.25.40.20:FF:000181">
    <property type="entry name" value="Nanchung, isoform A"/>
    <property type="match status" value="1"/>
</dbReference>
<evidence type="ECO:0000256" key="8">
    <source>
        <dbReference type="ARBA" id="ARBA00023065"/>
    </source>
</evidence>
<dbReference type="GO" id="GO:0005262">
    <property type="term" value="F:calcium channel activity"/>
    <property type="evidence" value="ECO:0007669"/>
    <property type="project" value="UniProtKB-KW"/>
</dbReference>
<dbReference type="InterPro" id="IPR036770">
    <property type="entry name" value="Ankyrin_rpt-contain_sf"/>
</dbReference>
<dbReference type="AlphaFoldDB" id="A0A158PKW7"/>